<sequence>MHRFNLPRNRRRFTLRRLRRDQKADFFCGGLVLIIRTGKTFGRWGVIFLLCCSTFSHAEPVSFFLELVINGRNSGVIAEVIQQDNNWSLKDADLIAAGLRPEMINDDLLLLTPDSAHAWHYDQANQRLEIEVPVAFFPAQQLRQGIYPGQHTAAQRDTGLLINYSFYAVGGDGSLSQQSLAHSVNYSTPLVTLISDGLYTQGDTSERNGYLRLDSRLQYDNPENLWTFTLGDTISGAPTWGRNFRVGGIRFARDFSLNPDLIRFPVPDFLGQAALPGSVELLINEQQRFSSEVNPGPFVISSPSWMTGAGTASIITTDIQGRQTQQNINFYIVNELLKPGYSDYDVTLGYLREDFGLHSDNYHDELLFSGLYRYGVTSYLTPEVFAQSTRDLNMAGIGLTTAIGYWGSAEISYAESRYKALQGNQYTVGYRYHNNRYGFNLRHIRRSEYFRDAGAPEQYQIPQQESQAGVSFTGRVGTIGASYFELVQRDMGNPRFFNISWSKSFFDDITAMLSVSRRLDGDEEAGFHLGVSFPLGRRTQANASTQRDAQGESSNYLQAMQQAPYAGGWGWSVAADDRSYLHAFVDWRSDTLAARSGIWGDKHQRSWSAEVSGSLVYMERQWFAAREVTDAYALVDTDGIGRVPVYIGYQPIGKTNPRGYFLISDLVGYANNRIAINPLELPATAFIPMTEQEVVPARQAGVVIRFPIEQRFAISAKLKDNAGNFLPAGTYLRDRNTLEEVIVGWDGDVYLESPVKRQWELVAEDENCVFTIPVPTDDNLVFAGAHTCRSNSPGVTSP</sequence>
<dbReference type="Gene3D" id="2.60.40.3110">
    <property type="match status" value="1"/>
</dbReference>
<reference evidence="1" key="1">
    <citation type="submission" date="2018-07" db="EMBL/GenBank/DDBJ databases">
        <title>Genome assembly of strain Ka43.</title>
        <authorList>
            <person name="Kukolya J."/>
            <person name="Nagy I."/>
            <person name="Horvath B."/>
            <person name="Toth A."/>
        </authorList>
    </citation>
    <scope>NUCLEOTIDE SEQUENCE</scope>
    <source>
        <strain evidence="1">KB43</strain>
    </source>
</reference>
<dbReference type="PANTHER" id="PTHR30451">
    <property type="entry name" value="OUTER MEMBRANE USHER PROTEIN"/>
    <property type="match status" value="1"/>
</dbReference>
<evidence type="ECO:0000313" key="1">
    <source>
        <dbReference type="EMBL" id="MBE8716497.1"/>
    </source>
</evidence>
<dbReference type="Gene3D" id="2.60.40.2610">
    <property type="entry name" value="Outer membrane usher protein FimD, plug domain"/>
    <property type="match status" value="1"/>
</dbReference>
<keyword evidence="2" id="KW-1185">Reference proteome</keyword>
<name>A0A928V1C3_9GAMM</name>
<dbReference type="Pfam" id="PF00577">
    <property type="entry name" value="Usher"/>
    <property type="match status" value="1"/>
</dbReference>
<protein>
    <submittedName>
        <fullName evidence="1">Fimbrial biogenesis outer membrane usher protein</fullName>
    </submittedName>
</protein>
<gene>
    <name evidence="1" type="ORF">C4F51_04765</name>
</gene>
<dbReference type="EMBL" id="PRDL01000001">
    <property type="protein sequence ID" value="MBE8716497.1"/>
    <property type="molecule type" value="Genomic_DNA"/>
</dbReference>
<dbReference type="Proteomes" id="UP000652567">
    <property type="component" value="Unassembled WGS sequence"/>
</dbReference>
<organism evidence="1 2">
    <name type="scientific">Cellvibrio polysaccharolyticus</name>
    <dbReference type="NCBI Taxonomy" id="2082724"/>
    <lineage>
        <taxon>Bacteria</taxon>
        <taxon>Pseudomonadati</taxon>
        <taxon>Pseudomonadota</taxon>
        <taxon>Gammaproteobacteria</taxon>
        <taxon>Cellvibrionales</taxon>
        <taxon>Cellvibrionaceae</taxon>
        <taxon>Cellvibrio</taxon>
    </lineage>
</organism>
<dbReference type="PANTHER" id="PTHR30451:SF5">
    <property type="entry name" value="SLR0019 PROTEIN"/>
    <property type="match status" value="1"/>
</dbReference>
<evidence type="ECO:0000313" key="2">
    <source>
        <dbReference type="Proteomes" id="UP000652567"/>
    </source>
</evidence>
<proteinExistence type="predicted"/>
<dbReference type="InterPro" id="IPR042186">
    <property type="entry name" value="FimD_plug_dom"/>
</dbReference>
<comment type="caution">
    <text evidence="1">The sequence shown here is derived from an EMBL/GenBank/DDBJ whole genome shotgun (WGS) entry which is preliminary data.</text>
</comment>
<dbReference type="GO" id="GO:0009279">
    <property type="term" value="C:cell outer membrane"/>
    <property type="evidence" value="ECO:0007669"/>
    <property type="project" value="TreeGrafter"/>
</dbReference>
<dbReference type="InterPro" id="IPR000015">
    <property type="entry name" value="Fimb_usher"/>
</dbReference>
<dbReference type="GO" id="GO:0009297">
    <property type="term" value="P:pilus assembly"/>
    <property type="evidence" value="ECO:0007669"/>
    <property type="project" value="InterPro"/>
</dbReference>
<dbReference type="AlphaFoldDB" id="A0A928V1C3"/>
<accession>A0A928V1C3</accession>
<dbReference type="GO" id="GO:0015473">
    <property type="term" value="F:fimbrial usher porin activity"/>
    <property type="evidence" value="ECO:0007669"/>
    <property type="project" value="InterPro"/>
</dbReference>